<keyword evidence="6" id="KW-0238">DNA-binding</keyword>
<evidence type="ECO:0000256" key="1">
    <source>
        <dbReference type="ARBA" id="ARBA00009922"/>
    </source>
</evidence>
<dbReference type="RefSeq" id="WP_386846307.1">
    <property type="nucleotide sequence ID" value="NZ_JBHUMK010000056.1"/>
</dbReference>
<evidence type="ECO:0000256" key="6">
    <source>
        <dbReference type="ARBA" id="ARBA00023125"/>
    </source>
</evidence>
<dbReference type="InterPro" id="IPR000212">
    <property type="entry name" value="DNA_helicase_UvrD/REP"/>
</dbReference>
<feature type="region of interest" description="Disordered" evidence="12">
    <location>
        <begin position="759"/>
        <end position="791"/>
    </location>
</feature>
<dbReference type="Gene3D" id="1.10.10.160">
    <property type="match status" value="1"/>
</dbReference>
<dbReference type="Pfam" id="PF00580">
    <property type="entry name" value="UvrD-helicase"/>
    <property type="match status" value="1"/>
</dbReference>
<comment type="similarity">
    <text evidence="1">Belongs to the helicase family. UvrD subfamily.</text>
</comment>
<dbReference type="EMBL" id="JBHUMK010000056">
    <property type="protein sequence ID" value="MFD2610265.1"/>
    <property type="molecule type" value="Genomic_DNA"/>
</dbReference>
<evidence type="ECO:0000256" key="7">
    <source>
        <dbReference type="ARBA" id="ARBA00023235"/>
    </source>
</evidence>
<name>A0ABW5P716_9DEIO</name>
<gene>
    <name evidence="15" type="ORF">ACFSR9_12580</name>
</gene>
<evidence type="ECO:0000256" key="10">
    <source>
        <dbReference type="ARBA" id="ARBA00048988"/>
    </source>
</evidence>
<dbReference type="InterPro" id="IPR027417">
    <property type="entry name" value="P-loop_NTPase"/>
</dbReference>
<feature type="binding site" evidence="11">
    <location>
        <begin position="22"/>
        <end position="29"/>
    </location>
    <ligand>
        <name>ATP</name>
        <dbReference type="ChEBI" id="CHEBI:30616"/>
    </ligand>
</feature>
<evidence type="ECO:0000256" key="5">
    <source>
        <dbReference type="ARBA" id="ARBA00022840"/>
    </source>
</evidence>
<comment type="catalytic activity">
    <reaction evidence="8">
        <text>Couples ATP hydrolysis with the unwinding of duplex DNA by translocating in the 3'-5' direction.</text>
        <dbReference type="EC" id="5.6.2.4"/>
    </reaction>
</comment>
<dbReference type="Gene3D" id="3.40.50.300">
    <property type="entry name" value="P-loop containing nucleotide triphosphate hydrolases"/>
    <property type="match status" value="2"/>
</dbReference>
<keyword evidence="7" id="KW-0413">Isomerase</keyword>
<dbReference type="Proteomes" id="UP001597475">
    <property type="component" value="Unassembled WGS sequence"/>
</dbReference>
<keyword evidence="3 11" id="KW-0378">Hydrolase</keyword>
<feature type="domain" description="UvrD-like helicase C-terminal" evidence="14">
    <location>
        <begin position="296"/>
        <end position="580"/>
    </location>
</feature>
<evidence type="ECO:0000256" key="12">
    <source>
        <dbReference type="SAM" id="MobiDB-lite"/>
    </source>
</evidence>
<feature type="domain" description="UvrD-like helicase ATP-binding" evidence="13">
    <location>
        <begin position="1"/>
        <end position="295"/>
    </location>
</feature>
<dbReference type="CDD" id="cd17932">
    <property type="entry name" value="DEXQc_UvrD"/>
    <property type="match status" value="1"/>
</dbReference>
<evidence type="ECO:0000256" key="11">
    <source>
        <dbReference type="PROSITE-ProRule" id="PRU00560"/>
    </source>
</evidence>
<organism evidence="15 16">
    <name type="scientific">Deinococcus taklimakanensis</name>
    <dbReference type="NCBI Taxonomy" id="536443"/>
    <lineage>
        <taxon>Bacteria</taxon>
        <taxon>Thermotogati</taxon>
        <taxon>Deinococcota</taxon>
        <taxon>Deinococci</taxon>
        <taxon>Deinococcales</taxon>
        <taxon>Deinococcaceae</taxon>
        <taxon>Deinococcus</taxon>
    </lineage>
</organism>
<comment type="catalytic activity">
    <reaction evidence="10">
        <text>ATP + H2O = ADP + phosphate + H(+)</text>
        <dbReference type="Rhea" id="RHEA:13065"/>
        <dbReference type="ChEBI" id="CHEBI:15377"/>
        <dbReference type="ChEBI" id="CHEBI:15378"/>
        <dbReference type="ChEBI" id="CHEBI:30616"/>
        <dbReference type="ChEBI" id="CHEBI:43474"/>
        <dbReference type="ChEBI" id="CHEBI:456216"/>
        <dbReference type="EC" id="5.6.2.4"/>
    </reaction>
</comment>
<dbReference type="PANTHER" id="PTHR11070">
    <property type="entry name" value="UVRD / RECB / PCRA DNA HELICASE FAMILY MEMBER"/>
    <property type="match status" value="1"/>
</dbReference>
<dbReference type="EC" id="5.6.2.4" evidence="9"/>
<dbReference type="Pfam" id="PF21196">
    <property type="entry name" value="PcrA_UvrD_tudor"/>
    <property type="match status" value="1"/>
</dbReference>
<keyword evidence="16" id="KW-1185">Reference proteome</keyword>
<dbReference type="PANTHER" id="PTHR11070:SF2">
    <property type="entry name" value="ATP-DEPENDENT DNA HELICASE SRS2"/>
    <property type="match status" value="1"/>
</dbReference>
<dbReference type="Gene3D" id="1.10.486.10">
    <property type="entry name" value="PCRA, domain 4"/>
    <property type="match status" value="1"/>
</dbReference>
<dbReference type="PROSITE" id="PS51198">
    <property type="entry name" value="UVRD_HELICASE_ATP_BIND"/>
    <property type="match status" value="1"/>
</dbReference>
<evidence type="ECO:0000313" key="16">
    <source>
        <dbReference type="Proteomes" id="UP001597475"/>
    </source>
</evidence>
<dbReference type="PROSITE" id="PS51217">
    <property type="entry name" value="UVRD_HELICASE_CTER"/>
    <property type="match status" value="1"/>
</dbReference>
<comment type="caution">
    <text evidence="15">The sequence shown here is derived from an EMBL/GenBank/DDBJ whole genome shotgun (WGS) entry which is preliminary data.</text>
</comment>
<evidence type="ECO:0000256" key="9">
    <source>
        <dbReference type="ARBA" id="ARBA00034808"/>
    </source>
</evidence>
<dbReference type="InterPro" id="IPR014017">
    <property type="entry name" value="DNA_helicase_UvrD-like_C"/>
</dbReference>
<protein>
    <recommendedName>
        <fullName evidence="9">DNA 3'-5' helicase</fullName>
        <ecNumber evidence="9">5.6.2.4</ecNumber>
    </recommendedName>
</protein>
<dbReference type="GO" id="GO:0004386">
    <property type="term" value="F:helicase activity"/>
    <property type="evidence" value="ECO:0007669"/>
    <property type="project" value="UniProtKB-KW"/>
</dbReference>
<sequence length="841" mass="93644">MEFTVEQRRIVEHGEGHALVFAVAGSGKTTTLVGRVRHLVRQRGVRPSRILTTTFTREAGRSLREKLAEYPECAGVETLTLHALATRIVDRARTMGLTDLVIGEEHFSQRLFSEARKQLLAELTEDEREVAFRLRQMAFKDFDTYIGIQKGNLRLPYVPHDLPPEATALVQSPDTGADLYARVYERHDELRRREGKLDFDDLIVAAWMLMSRFPALRQDVCALWDYVSVDEFQDVNLAQSEMMHLVAGACRSYMAIGDDDQTIYQWRGAHPRFILGFAKRYGAREYTLPANFRCPLGVIALADRVIGENRVRAPKRLRATREGSGVYLHDARAGEGARVAMEAIAEGHSPEDIVILLRTYAQSAEIEQVLLEEQVPYRLIGAAPFYRRAEVTTLLAYIELALADLDTLASRALSTERRERVQAHWKSVANRPSRYLRMADIERVAREAWRSGRTLAATLEAFAEGQPGHVAKPVALLGTWLGFLTEDLGTTPGRDVLLDFVSAIGYRDYLVSTAPTTEFGQERAGMVDALAEMAQTRSLGELVTHLAQLHEQVRYEESLRQRGVGDVPRVTIMTAFRAKGLEWPVVIIPDCTAAIYSSKPHGDPAAAEEERRVFYVALTRARQELHLIVGGEDDTTRFLEDVGHERVVQQHDRLAGLLSRAPESWTAGDTVEAAELLRRYEHEAFVQQWLRPETRRSLLAGFQGLKSALAAQTDPAAEEVRRALDLRRYAAHGPLETGEEKARSWTDLDAMLAARQAGNGDAGVKDGSTAAKHPQVDALGRSASPSGAALAPGDRVRHARFGVGEVLQVQALGAQTEALIRFEGGTKRMALEFARLEKLAP</sequence>
<dbReference type="SUPFAM" id="SSF52540">
    <property type="entry name" value="P-loop containing nucleoside triphosphate hydrolases"/>
    <property type="match status" value="1"/>
</dbReference>
<reference evidence="16" key="1">
    <citation type="journal article" date="2019" name="Int. J. Syst. Evol. Microbiol.">
        <title>The Global Catalogue of Microorganisms (GCM) 10K type strain sequencing project: providing services to taxonomists for standard genome sequencing and annotation.</title>
        <authorList>
            <consortium name="The Broad Institute Genomics Platform"/>
            <consortium name="The Broad Institute Genome Sequencing Center for Infectious Disease"/>
            <person name="Wu L."/>
            <person name="Ma J."/>
        </authorList>
    </citation>
    <scope>NUCLEOTIDE SEQUENCE [LARGE SCALE GENOMIC DNA]</scope>
    <source>
        <strain evidence="16">KCTC 33842</strain>
    </source>
</reference>
<evidence type="ECO:0000259" key="14">
    <source>
        <dbReference type="PROSITE" id="PS51217"/>
    </source>
</evidence>
<evidence type="ECO:0000313" key="15">
    <source>
        <dbReference type="EMBL" id="MFD2610265.1"/>
    </source>
</evidence>
<keyword evidence="5 11" id="KW-0067">ATP-binding</keyword>
<keyword evidence="4 11" id="KW-0347">Helicase</keyword>
<evidence type="ECO:0000256" key="8">
    <source>
        <dbReference type="ARBA" id="ARBA00034617"/>
    </source>
</evidence>
<dbReference type="InterPro" id="IPR013986">
    <property type="entry name" value="DExx_box_DNA_helicase_dom_sf"/>
</dbReference>
<feature type="compositionally biased region" description="Low complexity" evidence="12">
    <location>
        <begin position="778"/>
        <end position="791"/>
    </location>
</feature>
<evidence type="ECO:0000259" key="13">
    <source>
        <dbReference type="PROSITE" id="PS51198"/>
    </source>
</evidence>
<evidence type="ECO:0000256" key="4">
    <source>
        <dbReference type="ARBA" id="ARBA00022806"/>
    </source>
</evidence>
<dbReference type="GO" id="GO:0016787">
    <property type="term" value="F:hydrolase activity"/>
    <property type="evidence" value="ECO:0007669"/>
    <property type="project" value="UniProtKB-KW"/>
</dbReference>
<proteinExistence type="inferred from homology"/>
<evidence type="ECO:0000256" key="2">
    <source>
        <dbReference type="ARBA" id="ARBA00022741"/>
    </source>
</evidence>
<dbReference type="Pfam" id="PF13361">
    <property type="entry name" value="UvrD_C"/>
    <property type="match status" value="2"/>
</dbReference>
<evidence type="ECO:0000256" key="3">
    <source>
        <dbReference type="ARBA" id="ARBA00022801"/>
    </source>
</evidence>
<dbReference type="InterPro" id="IPR014016">
    <property type="entry name" value="UvrD-like_ATP-bd"/>
</dbReference>
<accession>A0ABW5P716</accession>
<keyword evidence="2 11" id="KW-0547">Nucleotide-binding</keyword>